<keyword evidence="3" id="KW-1185">Reference proteome</keyword>
<proteinExistence type="predicted"/>
<reference evidence="2 3" key="1">
    <citation type="submission" date="2019-03" db="EMBL/GenBank/DDBJ databases">
        <authorList>
            <person name="Li J."/>
        </authorList>
    </citation>
    <scope>NUCLEOTIDE SEQUENCE [LARGE SCALE GENOMIC DNA]</scope>
    <source>
        <strain evidence="2 3">3058</strain>
    </source>
</reference>
<gene>
    <name evidence="2" type="ORF">E4L95_12660</name>
</gene>
<organism evidence="2 3">
    <name type="scientific">Paracoccus liaowanqingii</name>
    <dbReference type="NCBI Taxonomy" id="2560053"/>
    <lineage>
        <taxon>Bacteria</taxon>
        <taxon>Pseudomonadati</taxon>
        <taxon>Pseudomonadota</taxon>
        <taxon>Alphaproteobacteria</taxon>
        <taxon>Rhodobacterales</taxon>
        <taxon>Paracoccaceae</taxon>
        <taxon>Paracoccus</taxon>
    </lineage>
</organism>
<feature type="domain" description="Polysaccharide pyruvyl transferase" evidence="1">
    <location>
        <begin position="194"/>
        <end position="239"/>
    </location>
</feature>
<evidence type="ECO:0000313" key="3">
    <source>
        <dbReference type="Proteomes" id="UP000297972"/>
    </source>
</evidence>
<evidence type="ECO:0000313" key="2">
    <source>
        <dbReference type="EMBL" id="TGN58164.1"/>
    </source>
</evidence>
<dbReference type="AlphaFoldDB" id="A0A4Z1CGG5"/>
<keyword evidence="2" id="KW-0808">Transferase</keyword>
<protein>
    <submittedName>
        <fullName evidence="2">Polysaccharide pyruvyl transferase family protein</fullName>
    </submittedName>
</protein>
<name>A0A4Z1CGG5_9RHOB</name>
<sequence>MSLEMTNTDIFQANLPARAILVGHFSTVGDVEVLRQTEQRLQALGMAYDVTPYTDARLSVDPSWLDRFTLNPARYTHLIVICGPFTPAMAVQHDTIFARFQHCVHIGVNLTMVESLDRFNPFEVLLERDSDRTVRADLSFRETSPSVPVVGICLAGPQREYAGRHRGDLAAAKLRRLIERSGVAFIELDTSVPVETNRFGLSNAAQFEAILGRLDAMLTTRLHGMVLALKNGIPTIAIDPVSGGDKVTRQAGKLGWTEVFDPDLVSDEDLSAALTRCLSKAGRAKACLVKDAAILSLADFDTEFEAALQVPAQPELRAHLIPKAGKVLEWRKRFKAWKRRRRAKTSH</sequence>
<dbReference type="InterPro" id="IPR007345">
    <property type="entry name" value="Polysacch_pyruvyl_Trfase"/>
</dbReference>
<dbReference type="GO" id="GO:0016740">
    <property type="term" value="F:transferase activity"/>
    <property type="evidence" value="ECO:0007669"/>
    <property type="project" value="UniProtKB-KW"/>
</dbReference>
<evidence type="ECO:0000259" key="1">
    <source>
        <dbReference type="Pfam" id="PF04230"/>
    </source>
</evidence>
<comment type="caution">
    <text evidence="2">The sequence shown here is derived from an EMBL/GenBank/DDBJ whole genome shotgun (WGS) entry which is preliminary data.</text>
</comment>
<dbReference type="Proteomes" id="UP000297972">
    <property type="component" value="Unassembled WGS sequence"/>
</dbReference>
<dbReference type="Pfam" id="PF04230">
    <property type="entry name" value="PS_pyruv_trans"/>
    <property type="match status" value="1"/>
</dbReference>
<dbReference type="EMBL" id="SRPG01000119">
    <property type="protein sequence ID" value="TGN58164.1"/>
    <property type="molecule type" value="Genomic_DNA"/>
</dbReference>
<accession>A0A4Z1CGG5</accession>